<gene>
    <name evidence="2" type="ORF">AQUCO_02700239v1</name>
</gene>
<dbReference type="Gene3D" id="3.80.10.10">
    <property type="entry name" value="Ribonuclease Inhibitor"/>
    <property type="match status" value="1"/>
</dbReference>
<keyword evidence="3" id="KW-1185">Reference proteome</keyword>
<protein>
    <submittedName>
        <fullName evidence="2">Uncharacterized protein</fullName>
    </submittedName>
</protein>
<accession>A0A2G5D5V6</accession>
<dbReference type="InParanoid" id="A0A2G5D5V6"/>
<keyword evidence="1" id="KW-0732">Signal</keyword>
<dbReference type="AlphaFoldDB" id="A0A2G5D5V6"/>
<organism evidence="2 3">
    <name type="scientific">Aquilegia coerulea</name>
    <name type="common">Rocky mountain columbine</name>
    <dbReference type="NCBI Taxonomy" id="218851"/>
    <lineage>
        <taxon>Eukaryota</taxon>
        <taxon>Viridiplantae</taxon>
        <taxon>Streptophyta</taxon>
        <taxon>Embryophyta</taxon>
        <taxon>Tracheophyta</taxon>
        <taxon>Spermatophyta</taxon>
        <taxon>Magnoliopsida</taxon>
        <taxon>Ranunculales</taxon>
        <taxon>Ranunculaceae</taxon>
        <taxon>Thalictroideae</taxon>
        <taxon>Aquilegia</taxon>
    </lineage>
</organism>
<feature type="chain" id="PRO_5013841648" evidence="1">
    <location>
        <begin position="21"/>
        <end position="161"/>
    </location>
</feature>
<name>A0A2G5D5V6_AQUCA</name>
<dbReference type="SUPFAM" id="SSF52047">
    <property type="entry name" value="RNI-like"/>
    <property type="match status" value="1"/>
</dbReference>
<evidence type="ECO:0000313" key="3">
    <source>
        <dbReference type="Proteomes" id="UP000230069"/>
    </source>
</evidence>
<sequence length="161" mass="18213">MLICSSYLSFFWALKSLTLADFIGGIDRDKLLYLPQLISKWKNLDMGHCLAFKEVLTEIKTHCKKFIGLGCVLDYGELETIATLFPNIKYLSLKGAYIDYADLHFILSKFTELELLDIANCAVLDGNDKISGIASRFKNIKIPISLPMVWNKVFLCASSQF</sequence>
<dbReference type="Proteomes" id="UP000230069">
    <property type="component" value="Unassembled WGS sequence"/>
</dbReference>
<reference evidence="2 3" key="1">
    <citation type="submission" date="2017-09" db="EMBL/GenBank/DDBJ databases">
        <title>WGS assembly of Aquilegia coerulea Goldsmith.</title>
        <authorList>
            <person name="Hodges S."/>
            <person name="Kramer E."/>
            <person name="Nordborg M."/>
            <person name="Tomkins J."/>
            <person name="Borevitz J."/>
            <person name="Derieg N."/>
            <person name="Yan J."/>
            <person name="Mihaltcheva S."/>
            <person name="Hayes R.D."/>
            <person name="Rokhsar D."/>
        </authorList>
    </citation>
    <scope>NUCLEOTIDE SEQUENCE [LARGE SCALE GENOMIC DNA]</scope>
    <source>
        <strain evidence="3">cv. Goldsmith</strain>
    </source>
</reference>
<proteinExistence type="predicted"/>
<dbReference type="InterPro" id="IPR032675">
    <property type="entry name" value="LRR_dom_sf"/>
</dbReference>
<dbReference type="EMBL" id="KZ305044">
    <property type="protein sequence ID" value="PIA38906.1"/>
    <property type="molecule type" value="Genomic_DNA"/>
</dbReference>
<evidence type="ECO:0000256" key="1">
    <source>
        <dbReference type="SAM" id="SignalP"/>
    </source>
</evidence>
<feature type="signal peptide" evidence="1">
    <location>
        <begin position="1"/>
        <end position="20"/>
    </location>
</feature>
<evidence type="ECO:0000313" key="2">
    <source>
        <dbReference type="EMBL" id="PIA38906.1"/>
    </source>
</evidence>
<dbReference type="STRING" id="218851.A0A2G5D5V6"/>